<reference evidence="1 2" key="1">
    <citation type="submission" date="2020-01" db="EMBL/GenBank/DDBJ databases">
        <title>Herbidospora sp. NEAU-GS84 nov., a novel actinomycete isolated from soil.</title>
        <authorList>
            <person name="Han L."/>
        </authorList>
    </citation>
    <scope>NUCLEOTIDE SEQUENCE [LARGE SCALE GENOMIC DNA]</scope>
    <source>
        <strain evidence="1 2">NEAU-GS84</strain>
    </source>
</reference>
<comment type="caution">
    <text evidence="1">The sequence shown here is derived from an EMBL/GenBank/DDBJ whole genome shotgun (WGS) entry which is preliminary data.</text>
</comment>
<protein>
    <submittedName>
        <fullName evidence="1">Uncharacterized protein</fullName>
    </submittedName>
</protein>
<accession>A0A7C9JEI7</accession>
<evidence type="ECO:0000313" key="2">
    <source>
        <dbReference type="Proteomes" id="UP000479526"/>
    </source>
</evidence>
<organism evidence="1 2">
    <name type="scientific">Herbidospora solisilvae</name>
    <dbReference type="NCBI Taxonomy" id="2696284"/>
    <lineage>
        <taxon>Bacteria</taxon>
        <taxon>Bacillati</taxon>
        <taxon>Actinomycetota</taxon>
        <taxon>Actinomycetes</taxon>
        <taxon>Streptosporangiales</taxon>
        <taxon>Streptosporangiaceae</taxon>
        <taxon>Herbidospora</taxon>
    </lineage>
</organism>
<sequence length="56" mass="6156">MLAVTGAVVAWLVRERLARQCRDSLGRLDRAWVDARAADEGVAEMSDPEWLELSGG</sequence>
<gene>
    <name evidence="1" type="ORF">GT755_23285</name>
</gene>
<proteinExistence type="predicted"/>
<keyword evidence="2" id="KW-1185">Reference proteome</keyword>
<dbReference type="RefSeq" id="WP_161481776.1">
    <property type="nucleotide sequence ID" value="NZ_WXEW01000007.1"/>
</dbReference>
<name>A0A7C9JEI7_9ACTN</name>
<dbReference type="AlphaFoldDB" id="A0A7C9JEI7"/>
<evidence type="ECO:0000313" key="1">
    <source>
        <dbReference type="EMBL" id="NAS24601.1"/>
    </source>
</evidence>
<dbReference type="Proteomes" id="UP000479526">
    <property type="component" value="Unassembled WGS sequence"/>
</dbReference>
<dbReference type="EMBL" id="WXEW01000007">
    <property type="protein sequence ID" value="NAS24601.1"/>
    <property type="molecule type" value="Genomic_DNA"/>
</dbReference>